<dbReference type="EMBL" id="MCFL01000017">
    <property type="protein sequence ID" value="ORZ36455.1"/>
    <property type="molecule type" value="Genomic_DNA"/>
</dbReference>
<comment type="caution">
    <text evidence="2">The sequence shown here is derived from an EMBL/GenBank/DDBJ whole genome shotgun (WGS) entry which is preliminary data.</text>
</comment>
<dbReference type="Proteomes" id="UP000193411">
    <property type="component" value="Unassembled WGS sequence"/>
</dbReference>
<keyword evidence="3" id="KW-1185">Reference proteome</keyword>
<protein>
    <recommendedName>
        <fullName evidence="4">Secreted protein</fullName>
    </recommendedName>
</protein>
<evidence type="ECO:0008006" key="4">
    <source>
        <dbReference type="Google" id="ProtNLM"/>
    </source>
</evidence>
<feature type="signal peptide" evidence="1">
    <location>
        <begin position="1"/>
        <end position="19"/>
    </location>
</feature>
<organism evidence="2 3">
    <name type="scientific">Catenaria anguillulae PL171</name>
    <dbReference type="NCBI Taxonomy" id="765915"/>
    <lineage>
        <taxon>Eukaryota</taxon>
        <taxon>Fungi</taxon>
        <taxon>Fungi incertae sedis</taxon>
        <taxon>Blastocladiomycota</taxon>
        <taxon>Blastocladiomycetes</taxon>
        <taxon>Blastocladiales</taxon>
        <taxon>Catenariaceae</taxon>
        <taxon>Catenaria</taxon>
    </lineage>
</organism>
<name>A0A1Y2HPD1_9FUNG</name>
<proteinExistence type="predicted"/>
<evidence type="ECO:0000313" key="2">
    <source>
        <dbReference type="EMBL" id="ORZ36455.1"/>
    </source>
</evidence>
<sequence>MAPCFLVFLSPAAVFPCLQTTLPHHMVRARMSAIRAPRPMVFFDTRTDSISGDMANVKRIERSAQTGSEMLLRAFKRGDGSILSIVWSREVKSRSRARSLLRTQKRCSDRSFWLIDRNRVCAYERRAQGGNVFWTDPARACMP</sequence>
<evidence type="ECO:0000313" key="3">
    <source>
        <dbReference type="Proteomes" id="UP000193411"/>
    </source>
</evidence>
<keyword evidence="1" id="KW-0732">Signal</keyword>
<gene>
    <name evidence="2" type="ORF">BCR44DRAFT_27125</name>
</gene>
<accession>A0A1Y2HPD1</accession>
<evidence type="ECO:0000256" key="1">
    <source>
        <dbReference type="SAM" id="SignalP"/>
    </source>
</evidence>
<feature type="chain" id="PRO_5012395397" description="Secreted protein" evidence="1">
    <location>
        <begin position="20"/>
        <end position="143"/>
    </location>
</feature>
<dbReference type="AlphaFoldDB" id="A0A1Y2HPD1"/>
<reference evidence="2 3" key="1">
    <citation type="submission" date="2016-07" db="EMBL/GenBank/DDBJ databases">
        <title>Pervasive Adenine N6-methylation of Active Genes in Fungi.</title>
        <authorList>
            <consortium name="DOE Joint Genome Institute"/>
            <person name="Mondo S.J."/>
            <person name="Dannebaum R.O."/>
            <person name="Kuo R.C."/>
            <person name="Labutti K."/>
            <person name="Haridas S."/>
            <person name="Kuo A."/>
            <person name="Salamov A."/>
            <person name="Ahrendt S.R."/>
            <person name="Lipzen A."/>
            <person name="Sullivan W."/>
            <person name="Andreopoulos W.B."/>
            <person name="Clum A."/>
            <person name="Lindquist E."/>
            <person name="Daum C."/>
            <person name="Ramamoorthy G.K."/>
            <person name="Gryganskyi A."/>
            <person name="Culley D."/>
            <person name="Magnuson J.K."/>
            <person name="James T.Y."/>
            <person name="O'Malley M.A."/>
            <person name="Stajich J.E."/>
            <person name="Spatafora J.W."/>
            <person name="Visel A."/>
            <person name="Grigoriev I.V."/>
        </authorList>
    </citation>
    <scope>NUCLEOTIDE SEQUENCE [LARGE SCALE GENOMIC DNA]</scope>
    <source>
        <strain evidence="2 3">PL171</strain>
    </source>
</reference>